<organism evidence="4 5">
    <name type="scientific">Candidatus Muproteobacteria bacterium RBG_16_64_11</name>
    <dbReference type="NCBI Taxonomy" id="1817758"/>
    <lineage>
        <taxon>Bacteria</taxon>
        <taxon>Pseudomonadati</taxon>
        <taxon>Pseudomonadota</taxon>
        <taxon>Candidatus Muproteobacteria</taxon>
    </lineage>
</organism>
<gene>
    <name evidence="4" type="ORF">A2150_05330</name>
</gene>
<dbReference type="InterPro" id="IPR004399">
    <property type="entry name" value="HMP/HMP-P_kinase_dom"/>
</dbReference>
<dbReference type="AlphaFoldDB" id="A0A1F6TH81"/>
<evidence type="ECO:0000313" key="5">
    <source>
        <dbReference type="Proteomes" id="UP000177925"/>
    </source>
</evidence>
<dbReference type="PANTHER" id="PTHR20858:SF17">
    <property type="entry name" value="HYDROXYMETHYLPYRIMIDINE_PHOSPHOMETHYLPYRIMIDINE KINASE THI20-RELATED"/>
    <property type="match status" value="1"/>
</dbReference>
<dbReference type="InterPro" id="IPR029056">
    <property type="entry name" value="Ribokinase-like"/>
</dbReference>
<comment type="pathway">
    <text evidence="1">Cofactor biosynthesis; thiamine diphosphate biosynthesis.</text>
</comment>
<dbReference type="GO" id="GO:0008902">
    <property type="term" value="F:hydroxymethylpyrimidine kinase activity"/>
    <property type="evidence" value="ECO:0007669"/>
    <property type="project" value="UniProtKB-EC"/>
</dbReference>
<keyword evidence="4" id="KW-0808">Transferase</keyword>
<dbReference type="SUPFAM" id="SSF53613">
    <property type="entry name" value="Ribokinase-like"/>
    <property type="match status" value="1"/>
</dbReference>
<dbReference type="STRING" id="1817758.A2150_05330"/>
<feature type="domain" description="Pyridoxamine kinase/Phosphomethylpyrimidine kinase" evidence="3">
    <location>
        <begin position="16"/>
        <end position="252"/>
    </location>
</feature>
<keyword evidence="4" id="KW-0418">Kinase</keyword>
<accession>A0A1F6TH81</accession>
<protein>
    <recommendedName>
        <fullName evidence="2">hydroxymethylpyrimidine kinase</fullName>
        <ecNumber evidence="2">2.7.1.49</ecNumber>
    </recommendedName>
</protein>
<proteinExistence type="predicted"/>
<dbReference type="PANTHER" id="PTHR20858">
    <property type="entry name" value="PHOSPHOMETHYLPYRIMIDINE KINASE"/>
    <property type="match status" value="1"/>
</dbReference>
<sequence length="269" mass="28543">MADNQLPVVLVFGGNDPTGGAGLAADIQTLTSMGCHPAPVVTAVTVQDTVGVKEFSAVDADLVIAQARAVLEDMPVAAFKTGMLGSIANLTAIAAIVQDYPEIPLVVDPVLASGKGDPLVEGPFEEALRGLLLPQTTLLTPNSLEARRLAPQADSLDACAQELLASGCVYVLVTGTHENSARVINRLYGNRRLLETYTWERLPENYHGSGCTLAAACAATLAHGFDPVEAVAEAQDFTWHTLQNAQRLGMGQLLPDRLYWARGEEDEKP</sequence>
<evidence type="ECO:0000256" key="2">
    <source>
        <dbReference type="ARBA" id="ARBA00012135"/>
    </source>
</evidence>
<comment type="caution">
    <text evidence="4">The sequence shown here is derived from an EMBL/GenBank/DDBJ whole genome shotgun (WGS) entry which is preliminary data.</text>
</comment>
<dbReference type="GO" id="GO:0009229">
    <property type="term" value="P:thiamine diphosphate biosynthetic process"/>
    <property type="evidence" value="ECO:0007669"/>
    <property type="project" value="UniProtKB-UniPathway"/>
</dbReference>
<dbReference type="InterPro" id="IPR013749">
    <property type="entry name" value="PM/HMP-P_kinase-1"/>
</dbReference>
<name>A0A1F6TH81_9PROT</name>
<dbReference type="EC" id="2.7.1.49" evidence="2"/>
<dbReference type="CDD" id="cd01169">
    <property type="entry name" value="HMPP_kinase"/>
    <property type="match status" value="1"/>
</dbReference>
<dbReference type="GO" id="GO:0009228">
    <property type="term" value="P:thiamine biosynthetic process"/>
    <property type="evidence" value="ECO:0007669"/>
    <property type="project" value="InterPro"/>
</dbReference>
<dbReference type="Gene3D" id="3.40.1190.20">
    <property type="match status" value="1"/>
</dbReference>
<dbReference type="GO" id="GO:0008972">
    <property type="term" value="F:phosphomethylpyrimidine kinase activity"/>
    <property type="evidence" value="ECO:0007669"/>
    <property type="project" value="InterPro"/>
</dbReference>
<dbReference type="EMBL" id="MFSS01000024">
    <property type="protein sequence ID" value="OGI44449.1"/>
    <property type="molecule type" value="Genomic_DNA"/>
</dbReference>
<dbReference type="UniPathway" id="UPA00060">
    <property type="reaction ID" value="UER00138"/>
</dbReference>
<evidence type="ECO:0000259" key="3">
    <source>
        <dbReference type="Pfam" id="PF08543"/>
    </source>
</evidence>
<evidence type="ECO:0000313" key="4">
    <source>
        <dbReference type="EMBL" id="OGI44449.1"/>
    </source>
</evidence>
<dbReference type="Pfam" id="PF08543">
    <property type="entry name" value="Phos_pyr_kin"/>
    <property type="match status" value="1"/>
</dbReference>
<reference evidence="4 5" key="1">
    <citation type="journal article" date="2016" name="Nat. Commun.">
        <title>Thousands of microbial genomes shed light on interconnected biogeochemical processes in an aquifer system.</title>
        <authorList>
            <person name="Anantharaman K."/>
            <person name="Brown C.T."/>
            <person name="Hug L.A."/>
            <person name="Sharon I."/>
            <person name="Castelle C.J."/>
            <person name="Probst A.J."/>
            <person name="Thomas B.C."/>
            <person name="Singh A."/>
            <person name="Wilkins M.J."/>
            <person name="Karaoz U."/>
            <person name="Brodie E.L."/>
            <person name="Williams K.H."/>
            <person name="Hubbard S.S."/>
            <person name="Banfield J.F."/>
        </authorList>
    </citation>
    <scope>NUCLEOTIDE SEQUENCE [LARGE SCALE GENOMIC DNA]</scope>
</reference>
<dbReference type="Proteomes" id="UP000177925">
    <property type="component" value="Unassembled WGS sequence"/>
</dbReference>
<evidence type="ECO:0000256" key="1">
    <source>
        <dbReference type="ARBA" id="ARBA00004948"/>
    </source>
</evidence>
<dbReference type="GO" id="GO:0005829">
    <property type="term" value="C:cytosol"/>
    <property type="evidence" value="ECO:0007669"/>
    <property type="project" value="TreeGrafter"/>
</dbReference>